<dbReference type="Gene3D" id="3.50.50.60">
    <property type="entry name" value="FAD/NAD(P)-binding domain"/>
    <property type="match status" value="1"/>
</dbReference>
<keyword evidence="5" id="KW-0503">Monooxygenase</keyword>
<evidence type="ECO:0000259" key="6">
    <source>
        <dbReference type="Pfam" id="PF01494"/>
    </source>
</evidence>
<evidence type="ECO:0000313" key="7">
    <source>
        <dbReference type="EMBL" id="OOF98282.1"/>
    </source>
</evidence>
<dbReference type="EMBL" id="KV907496">
    <property type="protein sequence ID" value="OOF98282.1"/>
    <property type="molecule type" value="Genomic_DNA"/>
</dbReference>
<evidence type="ECO:0000256" key="5">
    <source>
        <dbReference type="ARBA" id="ARBA00023033"/>
    </source>
</evidence>
<keyword evidence="8" id="KW-1185">Reference proteome</keyword>
<accession>A0A1R3RV03</accession>
<dbReference type="OMA" id="TLLFEPM"/>
<dbReference type="VEuPathDB" id="FungiDB:ASPCADRAFT_205535"/>
<dbReference type="OrthoDB" id="47494at2759"/>
<dbReference type="InterPro" id="IPR002938">
    <property type="entry name" value="FAD-bd"/>
</dbReference>
<reference evidence="8" key="1">
    <citation type="journal article" date="2017" name="Genome Biol.">
        <title>Comparative genomics reveals high biological diversity and specific adaptations in the industrially and medically important fungal genus Aspergillus.</title>
        <authorList>
            <person name="de Vries R.P."/>
            <person name="Riley R."/>
            <person name="Wiebenga A."/>
            <person name="Aguilar-Osorio G."/>
            <person name="Amillis S."/>
            <person name="Uchima C.A."/>
            <person name="Anderluh G."/>
            <person name="Asadollahi M."/>
            <person name="Askin M."/>
            <person name="Barry K."/>
            <person name="Battaglia E."/>
            <person name="Bayram O."/>
            <person name="Benocci T."/>
            <person name="Braus-Stromeyer S.A."/>
            <person name="Caldana C."/>
            <person name="Canovas D."/>
            <person name="Cerqueira G.C."/>
            <person name="Chen F."/>
            <person name="Chen W."/>
            <person name="Choi C."/>
            <person name="Clum A."/>
            <person name="Dos Santos R.A."/>
            <person name="Damasio A.R."/>
            <person name="Diallinas G."/>
            <person name="Emri T."/>
            <person name="Fekete E."/>
            <person name="Flipphi M."/>
            <person name="Freyberg S."/>
            <person name="Gallo A."/>
            <person name="Gournas C."/>
            <person name="Habgood R."/>
            <person name="Hainaut M."/>
            <person name="Harispe M.L."/>
            <person name="Henrissat B."/>
            <person name="Hilden K.S."/>
            <person name="Hope R."/>
            <person name="Hossain A."/>
            <person name="Karabika E."/>
            <person name="Karaffa L."/>
            <person name="Karanyi Z."/>
            <person name="Krasevec N."/>
            <person name="Kuo A."/>
            <person name="Kusch H."/>
            <person name="LaButti K."/>
            <person name="Lagendijk E.L."/>
            <person name="Lapidus A."/>
            <person name="Levasseur A."/>
            <person name="Lindquist E."/>
            <person name="Lipzen A."/>
            <person name="Logrieco A.F."/>
            <person name="MacCabe A."/>
            <person name="Maekelae M.R."/>
            <person name="Malavazi I."/>
            <person name="Melin P."/>
            <person name="Meyer V."/>
            <person name="Mielnichuk N."/>
            <person name="Miskei M."/>
            <person name="Molnar A.P."/>
            <person name="Mule G."/>
            <person name="Ngan C.Y."/>
            <person name="Orejas M."/>
            <person name="Orosz E."/>
            <person name="Ouedraogo J.P."/>
            <person name="Overkamp K.M."/>
            <person name="Park H.-S."/>
            <person name="Perrone G."/>
            <person name="Piumi F."/>
            <person name="Punt P.J."/>
            <person name="Ram A.F."/>
            <person name="Ramon A."/>
            <person name="Rauscher S."/>
            <person name="Record E."/>
            <person name="Riano-Pachon D.M."/>
            <person name="Robert V."/>
            <person name="Roehrig J."/>
            <person name="Ruller R."/>
            <person name="Salamov A."/>
            <person name="Salih N.S."/>
            <person name="Samson R.A."/>
            <person name="Sandor E."/>
            <person name="Sanguinetti M."/>
            <person name="Schuetze T."/>
            <person name="Sepcic K."/>
            <person name="Shelest E."/>
            <person name="Sherlock G."/>
            <person name="Sophianopoulou V."/>
            <person name="Squina F.M."/>
            <person name="Sun H."/>
            <person name="Susca A."/>
            <person name="Todd R.B."/>
            <person name="Tsang A."/>
            <person name="Unkles S.E."/>
            <person name="van de Wiele N."/>
            <person name="van Rossen-Uffink D."/>
            <person name="Oliveira J.V."/>
            <person name="Vesth T.C."/>
            <person name="Visser J."/>
            <person name="Yu J.-H."/>
            <person name="Zhou M."/>
            <person name="Andersen M.R."/>
            <person name="Archer D.B."/>
            <person name="Baker S.E."/>
            <person name="Benoit I."/>
            <person name="Brakhage A.A."/>
            <person name="Braus G.H."/>
            <person name="Fischer R."/>
            <person name="Frisvad J.C."/>
            <person name="Goldman G.H."/>
            <person name="Houbraken J."/>
            <person name="Oakley B."/>
            <person name="Pocsi I."/>
            <person name="Scazzocchio C."/>
            <person name="Seiboth B."/>
            <person name="vanKuyk P.A."/>
            <person name="Wortman J."/>
            <person name="Dyer P.S."/>
            <person name="Grigoriev I.V."/>
        </authorList>
    </citation>
    <scope>NUCLEOTIDE SEQUENCE [LARGE SCALE GENOMIC DNA]</scope>
    <source>
        <strain evidence="8">ITEM 5010</strain>
    </source>
</reference>
<keyword evidence="3" id="KW-0274">FAD</keyword>
<dbReference type="SUPFAM" id="SSF51905">
    <property type="entry name" value="FAD/NAD(P)-binding domain"/>
    <property type="match status" value="1"/>
</dbReference>
<dbReference type="Proteomes" id="UP000188318">
    <property type="component" value="Unassembled WGS sequence"/>
</dbReference>
<evidence type="ECO:0000256" key="3">
    <source>
        <dbReference type="ARBA" id="ARBA00022827"/>
    </source>
</evidence>
<keyword evidence="4" id="KW-0560">Oxidoreductase</keyword>
<sequence length="405" mass="44768">MSNRVLITGGGLGGLALAQGLRRNNIPFRVFERDAKQDFRAQGYRLRVSQEDLRSILTPDIWSLFEKTAALDGPPGAGARLDAVTGQPFPSGALGGGPPPGIHGQLKPFTVDRGTMREVLLTGLGDDVYFGKRLTRYEVKEDCVVAHFSDGSSYEGALLVGADGTRSQVRKQLLPEYPFVDTGMRMIYGKTYITRSLEERINEKSVEGMSLVVDGDSKAPKTLLFEPMRLPRGEGLEITLPRDYIYWVLLAHRSSIPLPDEETLRLNGEESARLSLALTEKWHPSVRVLFEEQDVTQTSTLRMSSVRPDLPSWEPNPRVTLLGDAIHAMPPTGGQGVNTALRDAAELVRRLVEAKGVEQTGVEVIGKYEETLREYARDRVGLSWQGGYKAFNLKPVEECESVDLS</sequence>
<gene>
    <name evidence="7" type="ORF">ASPCADRAFT_205535</name>
</gene>
<dbReference type="GO" id="GO:0071949">
    <property type="term" value="F:FAD binding"/>
    <property type="evidence" value="ECO:0007669"/>
    <property type="project" value="InterPro"/>
</dbReference>
<dbReference type="GO" id="GO:0004497">
    <property type="term" value="F:monooxygenase activity"/>
    <property type="evidence" value="ECO:0007669"/>
    <property type="project" value="UniProtKB-KW"/>
</dbReference>
<protein>
    <recommendedName>
        <fullName evidence="6">FAD-binding domain-containing protein</fullName>
    </recommendedName>
</protein>
<dbReference type="AlphaFoldDB" id="A0A1R3RV03"/>
<dbReference type="PRINTS" id="PR00420">
    <property type="entry name" value="RNGMNOXGNASE"/>
</dbReference>
<dbReference type="PANTHER" id="PTHR47178:SF5">
    <property type="entry name" value="FAD-BINDING DOMAIN-CONTAINING PROTEIN"/>
    <property type="match status" value="1"/>
</dbReference>
<organism evidence="7 8">
    <name type="scientific">Aspergillus carbonarius (strain ITEM 5010)</name>
    <dbReference type="NCBI Taxonomy" id="602072"/>
    <lineage>
        <taxon>Eukaryota</taxon>
        <taxon>Fungi</taxon>
        <taxon>Dikarya</taxon>
        <taxon>Ascomycota</taxon>
        <taxon>Pezizomycotina</taxon>
        <taxon>Eurotiomycetes</taxon>
        <taxon>Eurotiomycetidae</taxon>
        <taxon>Eurotiales</taxon>
        <taxon>Aspergillaceae</taxon>
        <taxon>Aspergillus</taxon>
        <taxon>Aspergillus subgen. Circumdati</taxon>
    </lineage>
</organism>
<evidence type="ECO:0000313" key="8">
    <source>
        <dbReference type="Proteomes" id="UP000188318"/>
    </source>
</evidence>
<dbReference type="Pfam" id="PF01494">
    <property type="entry name" value="FAD_binding_3"/>
    <property type="match status" value="1"/>
</dbReference>
<comment type="cofactor">
    <cofactor evidence="1">
        <name>FAD</name>
        <dbReference type="ChEBI" id="CHEBI:57692"/>
    </cofactor>
</comment>
<dbReference type="STRING" id="602072.A0A1R3RV03"/>
<dbReference type="PANTHER" id="PTHR47178">
    <property type="entry name" value="MONOOXYGENASE, FAD-BINDING"/>
    <property type="match status" value="1"/>
</dbReference>
<evidence type="ECO:0000256" key="4">
    <source>
        <dbReference type="ARBA" id="ARBA00023002"/>
    </source>
</evidence>
<feature type="domain" description="FAD-binding" evidence="6">
    <location>
        <begin position="278"/>
        <end position="376"/>
    </location>
</feature>
<proteinExistence type="predicted"/>
<name>A0A1R3RV03_ASPC5</name>
<evidence type="ECO:0000256" key="2">
    <source>
        <dbReference type="ARBA" id="ARBA00022630"/>
    </source>
</evidence>
<dbReference type="InterPro" id="IPR036188">
    <property type="entry name" value="FAD/NAD-bd_sf"/>
</dbReference>
<keyword evidence="2" id="KW-0285">Flavoprotein</keyword>
<evidence type="ECO:0000256" key="1">
    <source>
        <dbReference type="ARBA" id="ARBA00001974"/>
    </source>
</evidence>